<feature type="compositionally biased region" description="Basic and acidic residues" evidence="1">
    <location>
        <begin position="26"/>
        <end position="37"/>
    </location>
</feature>
<dbReference type="Proteomes" id="UP000004030">
    <property type="component" value="Unassembled WGS sequence"/>
</dbReference>
<organism evidence="2 3">
    <name type="scientific">Novosphingobium pentaromativorans US6-1</name>
    <dbReference type="NCBI Taxonomy" id="1088721"/>
    <lineage>
        <taxon>Bacteria</taxon>
        <taxon>Pseudomonadati</taxon>
        <taxon>Pseudomonadota</taxon>
        <taxon>Alphaproteobacteria</taxon>
        <taxon>Sphingomonadales</taxon>
        <taxon>Sphingomonadaceae</taxon>
        <taxon>Novosphingobium</taxon>
    </lineage>
</organism>
<accession>G6EDT2</accession>
<reference evidence="2 3" key="1">
    <citation type="journal article" date="2012" name="J. Bacteriol.">
        <title>Genome sequence of benzo(a)pyrene-degrading bacterium Novosphingobium pentaromativorans US6-1.</title>
        <authorList>
            <person name="Luo Y.R."/>
            <person name="Kang S.G."/>
            <person name="Kim S.J."/>
            <person name="Kim M.R."/>
            <person name="Li N."/>
            <person name="Lee J.H."/>
            <person name="Kwon K.K."/>
        </authorList>
    </citation>
    <scope>NUCLEOTIDE SEQUENCE [LARGE SCALE GENOMIC DNA]</scope>
    <source>
        <strain evidence="2 3">US6-1</strain>
    </source>
</reference>
<protein>
    <submittedName>
        <fullName evidence="2">Uncharacterized protein</fullName>
    </submittedName>
</protein>
<dbReference type="AlphaFoldDB" id="G6EDT2"/>
<dbReference type="EMBL" id="AGFM01000037">
    <property type="protein sequence ID" value="EHJ60571.1"/>
    <property type="molecule type" value="Genomic_DNA"/>
</dbReference>
<evidence type="ECO:0000313" key="3">
    <source>
        <dbReference type="Proteomes" id="UP000004030"/>
    </source>
</evidence>
<comment type="caution">
    <text evidence="2">The sequence shown here is derived from an EMBL/GenBank/DDBJ whole genome shotgun (WGS) entry which is preliminary data.</text>
</comment>
<gene>
    <name evidence="2" type="ORF">NSU_2504</name>
</gene>
<keyword evidence="3" id="KW-1185">Reference proteome</keyword>
<evidence type="ECO:0000256" key="1">
    <source>
        <dbReference type="SAM" id="MobiDB-lite"/>
    </source>
</evidence>
<feature type="region of interest" description="Disordered" evidence="1">
    <location>
        <begin position="24"/>
        <end position="44"/>
    </location>
</feature>
<proteinExistence type="predicted"/>
<sequence length="44" mass="4929">MRGLNVEQCAERLVHRHRALAFAGKAGDKRARDDMAKPGRARLV</sequence>
<name>G6EDT2_9SPHN</name>
<evidence type="ECO:0000313" key="2">
    <source>
        <dbReference type="EMBL" id="EHJ60571.1"/>
    </source>
</evidence>
<dbReference type="PATRIC" id="fig|1088721.3.peg.2473"/>